<gene>
    <name evidence="17 21" type="primary">murD</name>
    <name evidence="21" type="ORF">EX87_12640</name>
</gene>
<evidence type="ECO:0000256" key="13">
    <source>
        <dbReference type="ARBA" id="ARBA00023316"/>
    </source>
</evidence>
<evidence type="ECO:0000313" key="21">
    <source>
        <dbReference type="EMBL" id="AKF94390.1"/>
    </source>
</evidence>
<dbReference type="SUPFAM" id="SSF53244">
    <property type="entry name" value="MurD-like peptide ligases, peptide-binding domain"/>
    <property type="match status" value="1"/>
</dbReference>
<dbReference type="GO" id="GO:0005524">
    <property type="term" value="F:ATP binding"/>
    <property type="evidence" value="ECO:0007669"/>
    <property type="project" value="UniProtKB-UniRule"/>
</dbReference>
<protein>
    <recommendedName>
        <fullName evidence="6 17">UDP-N-acetylmuramoylalanine--D-glutamate ligase</fullName>
        <ecNumber evidence="5 17">6.3.2.9</ecNumber>
    </recommendedName>
    <alternativeName>
        <fullName evidence="15 17">D-glutamic acid-adding enzyme</fullName>
    </alternativeName>
    <alternativeName>
        <fullName evidence="14 17">UDP-N-acetylmuramoyl-L-alanyl-D-glutamate synthetase</fullName>
    </alternativeName>
</protein>
<dbReference type="HAMAP" id="MF_00639">
    <property type="entry name" value="MurD"/>
    <property type="match status" value="1"/>
</dbReference>
<dbReference type="GO" id="GO:0051301">
    <property type="term" value="P:cell division"/>
    <property type="evidence" value="ECO:0007669"/>
    <property type="project" value="UniProtKB-KW"/>
</dbReference>
<evidence type="ECO:0000256" key="11">
    <source>
        <dbReference type="ARBA" id="ARBA00022960"/>
    </source>
</evidence>
<evidence type="ECO:0000256" key="4">
    <source>
        <dbReference type="ARBA" id="ARBA00010416"/>
    </source>
</evidence>
<evidence type="ECO:0000259" key="20">
    <source>
        <dbReference type="Pfam" id="PF08245"/>
    </source>
</evidence>
<comment type="similarity">
    <text evidence="4 17">Belongs to the MurCDEF family.</text>
</comment>
<dbReference type="SUPFAM" id="SSF51984">
    <property type="entry name" value="MurCD N-terminal domain"/>
    <property type="match status" value="1"/>
</dbReference>
<dbReference type="EMBL" id="CP011074">
    <property type="protein sequence ID" value="AKF94390.1"/>
    <property type="molecule type" value="Genomic_DNA"/>
</dbReference>
<reference evidence="21" key="1">
    <citation type="submission" date="2015-03" db="EMBL/GenBank/DDBJ databases">
        <title>MIGS Cultured Bacterial/Archaeal sample from Brevibacillus laterosporus.</title>
        <authorList>
            <person name="Zeng D."/>
            <person name="Zhu L."/>
            <person name="Dong G."/>
            <person name="Ye W."/>
            <person name="Ren D."/>
            <person name="Wu L."/>
            <person name="Xu J."/>
            <person name="Li G."/>
            <person name="Guo L."/>
        </authorList>
    </citation>
    <scope>NUCLEOTIDE SEQUENCE</scope>
    <source>
        <strain evidence="21">B9</strain>
    </source>
</reference>
<keyword evidence="8 17" id="KW-0436">Ligase</keyword>
<keyword evidence="10 17" id="KW-0067">ATP-binding</keyword>
<accession>A0A0F7EGR4</accession>
<keyword evidence="17 18" id="KW-0131">Cell cycle</keyword>
<evidence type="ECO:0000256" key="18">
    <source>
        <dbReference type="RuleBase" id="RU003664"/>
    </source>
</evidence>
<feature type="domain" description="Mur ligase C-terminal" evidence="19">
    <location>
        <begin position="315"/>
        <end position="429"/>
    </location>
</feature>
<keyword evidence="13 17" id="KW-0961">Cell wall biogenesis/degradation</keyword>
<keyword evidence="9 17" id="KW-0547">Nucleotide-binding</keyword>
<dbReference type="AlphaFoldDB" id="A0A0F7EGR4"/>
<dbReference type="InterPro" id="IPR013221">
    <property type="entry name" value="Mur_ligase_cen"/>
</dbReference>
<dbReference type="GO" id="GO:0071555">
    <property type="term" value="P:cell wall organization"/>
    <property type="evidence" value="ECO:0007669"/>
    <property type="project" value="UniProtKB-KW"/>
</dbReference>
<dbReference type="RefSeq" id="WP_031413466.1">
    <property type="nucleotide sequence ID" value="NZ_CP011074.1"/>
</dbReference>
<name>A0A0F7EGR4_BRELA</name>
<dbReference type="GO" id="GO:0005737">
    <property type="term" value="C:cytoplasm"/>
    <property type="evidence" value="ECO:0007669"/>
    <property type="project" value="UniProtKB-SubCell"/>
</dbReference>
<evidence type="ECO:0000256" key="7">
    <source>
        <dbReference type="ARBA" id="ARBA00022490"/>
    </source>
</evidence>
<evidence type="ECO:0000256" key="8">
    <source>
        <dbReference type="ARBA" id="ARBA00022598"/>
    </source>
</evidence>
<dbReference type="Pfam" id="PF08245">
    <property type="entry name" value="Mur_ligase_M"/>
    <property type="match status" value="1"/>
</dbReference>
<keyword evidence="12 17" id="KW-0573">Peptidoglycan synthesis</keyword>
<evidence type="ECO:0000256" key="3">
    <source>
        <dbReference type="ARBA" id="ARBA00004752"/>
    </source>
</evidence>
<keyword evidence="11 17" id="KW-0133">Cell shape</keyword>
<dbReference type="PANTHER" id="PTHR43692:SF1">
    <property type="entry name" value="UDP-N-ACETYLMURAMOYLALANINE--D-GLUTAMATE LIGASE"/>
    <property type="match status" value="1"/>
</dbReference>
<dbReference type="Gene3D" id="3.40.50.720">
    <property type="entry name" value="NAD(P)-binding Rossmann-like Domain"/>
    <property type="match status" value="1"/>
</dbReference>
<sequence length="457" mass="49852">MDMYRGKLVVVLGLAKSGVAVAKLLHRFGAIVIVNDQKTREEATGYEELEELGVQVITGGHPDDLISKDVALVVKNPGIPYESKPVQQALAMSIPVITEVELAYRLSKAPLIGITGSNGKTTTTTLVGLILHAASVDAIVGGNIGTVLCSLAEEMKPDQYLVAELSSFQLMGTDTFRPHIATILNLYPAHLDYHHSFEEYTKAKCKIFANQTEEDYAVLPYDHEPVMKVCQNIRAKAFYVSIKQEVPCGAFIKDGIVYFKNEDGKLDEIMKVTEISLPGEFNQENALAAIVMSKLAGADYDAMKHVLRSFSGVEHRLEYIDTIAGVKYYNNSKATNSEAAIRGIEAFGEPVVLIAGGLDRGVDFAELVPPLKNRVKAIITYGQTSPILQKRAEEAGIELRFAVDTVDSAVKQAAAIAEANDVVLLSPACASWDMFPSYEVRGSMFKDSVHKLKNKPI</sequence>
<comment type="subcellular location">
    <subcellularLocation>
        <location evidence="2 17 18">Cytoplasm</location>
    </subcellularLocation>
</comment>
<dbReference type="UniPathway" id="UPA00219"/>
<evidence type="ECO:0000256" key="6">
    <source>
        <dbReference type="ARBA" id="ARBA00015655"/>
    </source>
</evidence>
<dbReference type="GO" id="GO:0008360">
    <property type="term" value="P:regulation of cell shape"/>
    <property type="evidence" value="ECO:0007669"/>
    <property type="project" value="UniProtKB-KW"/>
</dbReference>
<dbReference type="NCBIfam" id="TIGR01087">
    <property type="entry name" value="murD"/>
    <property type="match status" value="1"/>
</dbReference>
<dbReference type="InterPro" id="IPR005762">
    <property type="entry name" value="MurD"/>
</dbReference>
<organism evidence="21">
    <name type="scientific">Brevibacillus laterosporus</name>
    <name type="common">Bacillus laterosporus</name>
    <dbReference type="NCBI Taxonomy" id="1465"/>
    <lineage>
        <taxon>Bacteria</taxon>
        <taxon>Bacillati</taxon>
        <taxon>Bacillota</taxon>
        <taxon>Bacilli</taxon>
        <taxon>Bacillales</taxon>
        <taxon>Paenibacillaceae</taxon>
        <taxon>Brevibacillus</taxon>
    </lineage>
</organism>
<feature type="domain" description="Mur ligase central" evidence="20">
    <location>
        <begin position="114"/>
        <end position="292"/>
    </location>
</feature>
<dbReference type="Gene3D" id="3.90.190.20">
    <property type="entry name" value="Mur ligase, C-terminal domain"/>
    <property type="match status" value="1"/>
</dbReference>
<keyword evidence="7 17" id="KW-0963">Cytoplasm</keyword>
<proteinExistence type="inferred from homology"/>
<dbReference type="GO" id="GO:0008764">
    <property type="term" value="F:UDP-N-acetylmuramoylalanine-D-glutamate ligase activity"/>
    <property type="evidence" value="ECO:0007669"/>
    <property type="project" value="UniProtKB-UniRule"/>
</dbReference>
<evidence type="ECO:0000256" key="14">
    <source>
        <dbReference type="ARBA" id="ARBA00030398"/>
    </source>
</evidence>
<comment type="catalytic activity">
    <reaction evidence="16 17 18">
        <text>UDP-N-acetyl-alpha-D-muramoyl-L-alanine + D-glutamate + ATP = UDP-N-acetyl-alpha-D-muramoyl-L-alanyl-D-glutamate + ADP + phosphate + H(+)</text>
        <dbReference type="Rhea" id="RHEA:16429"/>
        <dbReference type="ChEBI" id="CHEBI:15378"/>
        <dbReference type="ChEBI" id="CHEBI:29986"/>
        <dbReference type="ChEBI" id="CHEBI:30616"/>
        <dbReference type="ChEBI" id="CHEBI:43474"/>
        <dbReference type="ChEBI" id="CHEBI:83898"/>
        <dbReference type="ChEBI" id="CHEBI:83900"/>
        <dbReference type="ChEBI" id="CHEBI:456216"/>
        <dbReference type="EC" id="6.3.2.9"/>
    </reaction>
</comment>
<dbReference type="Gene3D" id="3.40.1190.10">
    <property type="entry name" value="Mur-like, catalytic domain"/>
    <property type="match status" value="1"/>
</dbReference>
<dbReference type="InterPro" id="IPR036615">
    <property type="entry name" value="Mur_ligase_C_dom_sf"/>
</dbReference>
<dbReference type="EC" id="6.3.2.9" evidence="5 17"/>
<evidence type="ECO:0000256" key="15">
    <source>
        <dbReference type="ARBA" id="ARBA00032324"/>
    </source>
</evidence>
<dbReference type="Pfam" id="PF02875">
    <property type="entry name" value="Mur_ligase_C"/>
    <property type="match status" value="1"/>
</dbReference>
<evidence type="ECO:0000256" key="9">
    <source>
        <dbReference type="ARBA" id="ARBA00022741"/>
    </source>
</evidence>
<evidence type="ECO:0000256" key="16">
    <source>
        <dbReference type="ARBA" id="ARBA00047632"/>
    </source>
</evidence>
<evidence type="ECO:0000256" key="12">
    <source>
        <dbReference type="ARBA" id="ARBA00022984"/>
    </source>
</evidence>
<evidence type="ECO:0000256" key="5">
    <source>
        <dbReference type="ARBA" id="ARBA00012212"/>
    </source>
</evidence>
<dbReference type="PANTHER" id="PTHR43692">
    <property type="entry name" value="UDP-N-ACETYLMURAMOYLALANINE--D-GLUTAMATE LIGASE"/>
    <property type="match status" value="1"/>
</dbReference>
<evidence type="ECO:0000256" key="17">
    <source>
        <dbReference type="HAMAP-Rule" id="MF_00639"/>
    </source>
</evidence>
<feature type="binding site" evidence="17">
    <location>
        <begin position="116"/>
        <end position="122"/>
    </location>
    <ligand>
        <name>ATP</name>
        <dbReference type="ChEBI" id="CHEBI:30616"/>
    </ligand>
</feature>
<dbReference type="GO" id="GO:0009252">
    <property type="term" value="P:peptidoglycan biosynthetic process"/>
    <property type="evidence" value="ECO:0007669"/>
    <property type="project" value="UniProtKB-UniRule"/>
</dbReference>
<comment type="function">
    <text evidence="1 17 18">Cell wall formation. Catalyzes the addition of glutamate to the nucleotide precursor UDP-N-acetylmuramoyl-L-alanine (UMA).</text>
</comment>
<evidence type="ECO:0000256" key="1">
    <source>
        <dbReference type="ARBA" id="ARBA00002734"/>
    </source>
</evidence>
<evidence type="ECO:0000259" key="19">
    <source>
        <dbReference type="Pfam" id="PF02875"/>
    </source>
</evidence>
<evidence type="ECO:0000256" key="2">
    <source>
        <dbReference type="ARBA" id="ARBA00004496"/>
    </source>
</evidence>
<dbReference type="Pfam" id="PF21799">
    <property type="entry name" value="MurD-like_N"/>
    <property type="match status" value="1"/>
</dbReference>
<evidence type="ECO:0000256" key="10">
    <source>
        <dbReference type="ARBA" id="ARBA00022840"/>
    </source>
</evidence>
<dbReference type="SUPFAM" id="SSF53623">
    <property type="entry name" value="MurD-like peptide ligases, catalytic domain"/>
    <property type="match status" value="1"/>
</dbReference>
<comment type="pathway">
    <text evidence="3 17 18">Cell wall biogenesis; peptidoglycan biosynthesis.</text>
</comment>
<dbReference type="InterPro" id="IPR004101">
    <property type="entry name" value="Mur_ligase_C"/>
</dbReference>
<keyword evidence="17 18" id="KW-0132">Cell division</keyword>
<dbReference type="InterPro" id="IPR036565">
    <property type="entry name" value="Mur-like_cat_sf"/>
</dbReference>